<evidence type="ECO:0000313" key="3">
    <source>
        <dbReference type="Proteomes" id="UP001141552"/>
    </source>
</evidence>
<feature type="compositionally biased region" description="Basic and acidic residues" evidence="1">
    <location>
        <begin position="144"/>
        <end position="154"/>
    </location>
</feature>
<reference evidence="2" key="1">
    <citation type="submission" date="2022-02" db="EMBL/GenBank/DDBJ databases">
        <authorList>
            <person name="Henning P.M."/>
            <person name="McCubbin A.G."/>
            <person name="Shore J.S."/>
        </authorList>
    </citation>
    <scope>NUCLEOTIDE SEQUENCE</scope>
    <source>
        <strain evidence="2">F60SS</strain>
        <tissue evidence="2">Leaves</tissue>
    </source>
</reference>
<proteinExistence type="predicted"/>
<name>A0A9Q0J4U3_9ROSI</name>
<organism evidence="2 3">
    <name type="scientific">Turnera subulata</name>
    <dbReference type="NCBI Taxonomy" id="218843"/>
    <lineage>
        <taxon>Eukaryota</taxon>
        <taxon>Viridiplantae</taxon>
        <taxon>Streptophyta</taxon>
        <taxon>Embryophyta</taxon>
        <taxon>Tracheophyta</taxon>
        <taxon>Spermatophyta</taxon>
        <taxon>Magnoliopsida</taxon>
        <taxon>eudicotyledons</taxon>
        <taxon>Gunneridae</taxon>
        <taxon>Pentapetalae</taxon>
        <taxon>rosids</taxon>
        <taxon>fabids</taxon>
        <taxon>Malpighiales</taxon>
        <taxon>Passifloraceae</taxon>
        <taxon>Turnera</taxon>
    </lineage>
</organism>
<keyword evidence="3" id="KW-1185">Reference proteome</keyword>
<feature type="compositionally biased region" description="Basic residues" evidence="1">
    <location>
        <begin position="98"/>
        <end position="114"/>
    </location>
</feature>
<feature type="non-terminal residue" evidence="2">
    <location>
        <position position="1"/>
    </location>
</feature>
<dbReference type="AlphaFoldDB" id="A0A9Q0J4U3"/>
<feature type="compositionally biased region" description="Acidic residues" evidence="1">
    <location>
        <begin position="155"/>
        <end position="166"/>
    </location>
</feature>
<comment type="caution">
    <text evidence="2">The sequence shown here is derived from an EMBL/GenBank/DDBJ whole genome shotgun (WGS) entry which is preliminary data.</text>
</comment>
<sequence length="174" mass="19140">MTLSPSSSLGCYGFGGRRLRLGSASMPVGSRDDPVDKPHTVDLNIAQQEEDDDVMTDVLRVSKEAVDSAHSFEYVASEKRDESVDIDHETPIKTKTSQNKKKAKVSLKPVKHVKPVTPKKSTSIVFHEPTNAVVSKKPAPKPMTKAEGKRKFGESEPEPEPEDDEESRDHSSSN</sequence>
<evidence type="ECO:0000256" key="1">
    <source>
        <dbReference type="SAM" id="MobiDB-lite"/>
    </source>
</evidence>
<evidence type="ECO:0000313" key="2">
    <source>
        <dbReference type="EMBL" id="KAJ4829651.1"/>
    </source>
</evidence>
<gene>
    <name evidence="2" type="ORF">Tsubulata_050571</name>
</gene>
<dbReference type="Proteomes" id="UP001141552">
    <property type="component" value="Unassembled WGS sequence"/>
</dbReference>
<dbReference type="EMBL" id="JAKUCV010005835">
    <property type="protein sequence ID" value="KAJ4829651.1"/>
    <property type="molecule type" value="Genomic_DNA"/>
</dbReference>
<reference evidence="2" key="2">
    <citation type="journal article" date="2023" name="Plants (Basel)">
        <title>Annotation of the Turnera subulata (Passifloraceae) Draft Genome Reveals the S-Locus Evolved after the Divergence of Turneroideae from Passifloroideae in a Stepwise Manner.</title>
        <authorList>
            <person name="Henning P.M."/>
            <person name="Roalson E.H."/>
            <person name="Mir W."/>
            <person name="McCubbin A.G."/>
            <person name="Shore J.S."/>
        </authorList>
    </citation>
    <scope>NUCLEOTIDE SEQUENCE</scope>
    <source>
        <strain evidence="2">F60SS</strain>
    </source>
</reference>
<feature type="region of interest" description="Disordered" evidence="1">
    <location>
        <begin position="94"/>
        <end position="174"/>
    </location>
</feature>
<protein>
    <submittedName>
        <fullName evidence="2">Uncharacterized protein</fullName>
    </submittedName>
</protein>
<accession>A0A9Q0J4U3</accession>